<dbReference type="EMBL" id="CP133721">
    <property type="protein sequence ID" value="WMW77105.1"/>
    <property type="molecule type" value="Genomic_DNA"/>
</dbReference>
<proteinExistence type="predicted"/>
<keyword evidence="1" id="KW-0378">Hydrolase</keyword>
<sequence length="219" mass="25134">MSIIHVYFVPGLGASSSIFEHIKLPTALFEMHCIEWLQPIQNETLVDYAQRMSAFVTEPNCILVGVSFGGILVQEMAQFVQPKKVVIISSIKSNQELPAVMQMARKTLFYKILPTRLLGKIPVLASYVKGRNVLAKSMQLYKKYLSMHDTYYLDWSIKQILYWNRSEANPEVIHIHGEFDGVFPIKYCNPTVVVKGGTHIMIINKYKWFNSHLPQLLLE</sequence>
<dbReference type="Proteomes" id="UP001180481">
    <property type="component" value="Chromosome"/>
</dbReference>
<accession>A0ABY9R768</accession>
<dbReference type="GO" id="GO:0016787">
    <property type="term" value="F:hydrolase activity"/>
    <property type="evidence" value="ECO:0007669"/>
    <property type="project" value="UniProtKB-KW"/>
</dbReference>
<dbReference type="SUPFAM" id="SSF53474">
    <property type="entry name" value="alpha/beta-Hydrolases"/>
    <property type="match status" value="1"/>
</dbReference>
<organism evidence="1 2">
    <name type="scientific">Flavobacterium nakdongensis</name>
    <dbReference type="NCBI Taxonomy" id="3073563"/>
    <lineage>
        <taxon>Bacteria</taxon>
        <taxon>Pseudomonadati</taxon>
        <taxon>Bacteroidota</taxon>
        <taxon>Flavobacteriia</taxon>
        <taxon>Flavobacteriales</taxon>
        <taxon>Flavobacteriaceae</taxon>
        <taxon>Flavobacterium</taxon>
    </lineage>
</organism>
<dbReference type="Gene3D" id="3.40.50.1820">
    <property type="entry name" value="alpha/beta hydrolase"/>
    <property type="match status" value="1"/>
</dbReference>
<evidence type="ECO:0000313" key="1">
    <source>
        <dbReference type="EMBL" id="WMW77105.1"/>
    </source>
</evidence>
<dbReference type="RefSeq" id="WP_309531488.1">
    <property type="nucleotide sequence ID" value="NZ_CP133721.1"/>
</dbReference>
<protein>
    <submittedName>
        <fullName evidence="1">Alpha/beta hydrolase</fullName>
    </submittedName>
</protein>
<dbReference type="InterPro" id="IPR029058">
    <property type="entry name" value="AB_hydrolase_fold"/>
</dbReference>
<reference evidence="1" key="1">
    <citation type="submission" date="2023-09" db="EMBL/GenBank/DDBJ databases">
        <title>Flavobacterium sp. 20NA77.7 isolated from freshwater.</title>
        <authorList>
            <person name="Le V."/>
            <person name="Ko S.-R."/>
            <person name="Ahn C.-Y."/>
            <person name="Oh H.-M."/>
        </authorList>
    </citation>
    <scope>NUCLEOTIDE SEQUENCE</scope>
    <source>
        <strain evidence="1">20NA77.7</strain>
    </source>
</reference>
<keyword evidence="2" id="KW-1185">Reference proteome</keyword>
<name>A0ABY9R768_9FLAO</name>
<evidence type="ECO:0000313" key="2">
    <source>
        <dbReference type="Proteomes" id="UP001180481"/>
    </source>
</evidence>
<gene>
    <name evidence="1" type="ORF">RF683_06290</name>
</gene>